<dbReference type="GO" id="GO:0003677">
    <property type="term" value="F:DNA binding"/>
    <property type="evidence" value="ECO:0007669"/>
    <property type="project" value="InterPro"/>
</dbReference>
<dbReference type="EMBL" id="JAWQEG010003103">
    <property type="protein sequence ID" value="KAK3867926.1"/>
    <property type="molecule type" value="Genomic_DNA"/>
</dbReference>
<organism evidence="3 4">
    <name type="scientific">Petrolisthes cinctipes</name>
    <name type="common">Flat porcelain crab</name>
    <dbReference type="NCBI Taxonomy" id="88211"/>
    <lineage>
        <taxon>Eukaryota</taxon>
        <taxon>Metazoa</taxon>
        <taxon>Ecdysozoa</taxon>
        <taxon>Arthropoda</taxon>
        <taxon>Crustacea</taxon>
        <taxon>Multicrustacea</taxon>
        <taxon>Malacostraca</taxon>
        <taxon>Eumalacostraca</taxon>
        <taxon>Eucarida</taxon>
        <taxon>Decapoda</taxon>
        <taxon>Pleocyemata</taxon>
        <taxon>Anomura</taxon>
        <taxon>Galatheoidea</taxon>
        <taxon>Porcellanidae</taxon>
        <taxon>Petrolisthes</taxon>
    </lineage>
</organism>
<dbReference type="AlphaFoldDB" id="A0AAE1F6G3"/>
<protein>
    <recommendedName>
        <fullName evidence="2">H15 domain-containing protein</fullName>
    </recommendedName>
</protein>
<dbReference type="CDD" id="cd00073">
    <property type="entry name" value="H15"/>
    <property type="match status" value="1"/>
</dbReference>
<dbReference type="InterPro" id="IPR005818">
    <property type="entry name" value="Histone_H1/H5_H15"/>
</dbReference>
<feature type="compositionally biased region" description="Acidic residues" evidence="1">
    <location>
        <begin position="1"/>
        <end position="28"/>
    </location>
</feature>
<feature type="compositionally biased region" description="Basic and acidic residues" evidence="1">
    <location>
        <begin position="57"/>
        <end position="66"/>
    </location>
</feature>
<dbReference type="GO" id="GO:0006334">
    <property type="term" value="P:nucleosome assembly"/>
    <property type="evidence" value="ECO:0007669"/>
    <property type="project" value="InterPro"/>
</dbReference>
<proteinExistence type="predicted"/>
<evidence type="ECO:0000256" key="1">
    <source>
        <dbReference type="SAM" id="MobiDB-lite"/>
    </source>
</evidence>
<feature type="region of interest" description="Disordered" evidence="1">
    <location>
        <begin position="1"/>
        <end position="80"/>
    </location>
</feature>
<name>A0AAE1F6G3_PETCI</name>
<accession>A0AAE1F6G3</accession>
<feature type="compositionally biased region" description="Basic residues" evidence="1">
    <location>
        <begin position="33"/>
        <end position="42"/>
    </location>
</feature>
<reference evidence="3" key="1">
    <citation type="submission" date="2023-10" db="EMBL/GenBank/DDBJ databases">
        <title>Genome assemblies of two species of porcelain crab, Petrolisthes cinctipes and Petrolisthes manimaculis (Anomura: Porcellanidae).</title>
        <authorList>
            <person name="Angst P."/>
        </authorList>
    </citation>
    <scope>NUCLEOTIDE SEQUENCE</scope>
    <source>
        <strain evidence="3">PB745_01</strain>
        <tissue evidence="3">Gill</tissue>
    </source>
</reference>
<dbReference type="Gene3D" id="1.10.10.10">
    <property type="entry name" value="Winged helix-like DNA-binding domain superfamily/Winged helix DNA-binding domain"/>
    <property type="match status" value="1"/>
</dbReference>
<feature type="compositionally biased region" description="Low complexity" evidence="1">
    <location>
        <begin position="43"/>
        <end position="56"/>
    </location>
</feature>
<evidence type="ECO:0000313" key="4">
    <source>
        <dbReference type="Proteomes" id="UP001286313"/>
    </source>
</evidence>
<evidence type="ECO:0000313" key="3">
    <source>
        <dbReference type="EMBL" id="KAK3867926.1"/>
    </source>
</evidence>
<feature type="domain" description="H15" evidence="2">
    <location>
        <begin position="76"/>
        <end position="155"/>
    </location>
</feature>
<feature type="compositionally biased region" description="Basic residues" evidence="1">
    <location>
        <begin position="67"/>
        <end position="78"/>
    </location>
</feature>
<dbReference type="GO" id="GO:0000786">
    <property type="term" value="C:nucleosome"/>
    <property type="evidence" value="ECO:0007669"/>
    <property type="project" value="InterPro"/>
</dbReference>
<dbReference type="SMART" id="SM00526">
    <property type="entry name" value="H15"/>
    <property type="match status" value="1"/>
</dbReference>
<sequence>MSEEETTVEESQEEEEEERVEDSGEDKEDQPPPKKKTRKSTKAAKATTKATTTTTTTKDKDTNKDAKGKKKKRPRKHPKTIDMIVEAIDNMNERQGSSVQALKAYVLQNFKTVRPDMIKTMMRRALVQGLKNNVLARPKGQSETQLMSGRYLLGKAAMAEEDEVMPQQSRRAKEAQLMKAKAKGKKGKKGKKRKSMGGARRPVAKTASRRSRR</sequence>
<dbReference type="SUPFAM" id="SSF46785">
    <property type="entry name" value="Winged helix' DNA-binding domain"/>
    <property type="match status" value="1"/>
</dbReference>
<evidence type="ECO:0000259" key="2">
    <source>
        <dbReference type="PROSITE" id="PS51504"/>
    </source>
</evidence>
<dbReference type="Pfam" id="PF00538">
    <property type="entry name" value="Linker_histone"/>
    <property type="match status" value="1"/>
</dbReference>
<feature type="compositionally biased region" description="Basic residues" evidence="1">
    <location>
        <begin position="180"/>
        <end position="195"/>
    </location>
</feature>
<feature type="region of interest" description="Disordered" evidence="1">
    <location>
        <begin position="160"/>
        <end position="213"/>
    </location>
</feature>
<dbReference type="PROSITE" id="PS51504">
    <property type="entry name" value="H15"/>
    <property type="match status" value="1"/>
</dbReference>
<comment type="caution">
    <text evidence="3">The sequence shown here is derived from an EMBL/GenBank/DDBJ whole genome shotgun (WGS) entry which is preliminary data.</text>
</comment>
<keyword evidence="4" id="KW-1185">Reference proteome</keyword>
<gene>
    <name evidence="3" type="ORF">Pcinc_026653</name>
</gene>
<dbReference type="Proteomes" id="UP001286313">
    <property type="component" value="Unassembled WGS sequence"/>
</dbReference>
<dbReference type="InterPro" id="IPR036388">
    <property type="entry name" value="WH-like_DNA-bd_sf"/>
</dbReference>
<dbReference type="InterPro" id="IPR036390">
    <property type="entry name" value="WH_DNA-bd_sf"/>
</dbReference>